<dbReference type="AlphaFoldDB" id="A0AA35UTU8"/>
<sequence>MWRQDFAHEEHCWITDSMDGVKQRLGMDHPPFLQAVPTVPPPPSLTTGYWSRRCCTTMPPQEYSYKQRPRITEPDKSEPTLHDVMRRQDFAHEEHCWIIHSMDGVKQRLGMDHPPFLQAVPTVPPAP</sequence>
<gene>
    <name evidence="1" type="ORF">LSALG_LOCUS4874</name>
</gene>
<dbReference type="EMBL" id="OX465086">
    <property type="protein sequence ID" value="CAI9264214.1"/>
    <property type="molecule type" value="Genomic_DNA"/>
</dbReference>
<keyword evidence="2" id="KW-1185">Reference proteome</keyword>
<reference evidence="1" key="1">
    <citation type="submission" date="2023-04" db="EMBL/GenBank/DDBJ databases">
        <authorList>
            <person name="Vijverberg K."/>
            <person name="Xiong W."/>
            <person name="Schranz E."/>
        </authorList>
    </citation>
    <scope>NUCLEOTIDE SEQUENCE</scope>
</reference>
<evidence type="ECO:0000313" key="2">
    <source>
        <dbReference type="Proteomes" id="UP001177003"/>
    </source>
</evidence>
<proteinExistence type="predicted"/>
<protein>
    <submittedName>
        <fullName evidence="1">Uncharacterized protein</fullName>
    </submittedName>
</protein>
<accession>A0AA35UTU8</accession>
<organism evidence="1 2">
    <name type="scientific">Lactuca saligna</name>
    <name type="common">Willowleaf lettuce</name>
    <dbReference type="NCBI Taxonomy" id="75948"/>
    <lineage>
        <taxon>Eukaryota</taxon>
        <taxon>Viridiplantae</taxon>
        <taxon>Streptophyta</taxon>
        <taxon>Embryophyta</taxon>
        <taxon>Tracheophyta</taxon>
        <taxon>Spermatophyta</taxon>
        <taxon>Magnoliopsida</taxon>
        <taxon>eudicotyledons</taxon>
        <taxon>Gunneridae</taxon>
        <taxon>Pentapetalae</taxon>
        <taxon>asterids</taxon>
        <taxon>campanulids</taxon>
        <taxon>Asterales</taxon>
        <taxon>Asteraceae</taxon>
        <taxon>Cichorioideae</taxon>
        <taxon>Cichorieae</taxon>
        <taxon>Lactucinae</taxon>
        <taxon>Lactuca</taxon>
    </lineage>
</organism>
<dbReference type="Proteomes" id="UP001177003">
    <property type="component" value="Chromosome 0"/>
</dbReference>
<name>A0AA35UTU8_LACSI</name>
<evidence type="ECO:0000313" key="1">
    <source>
        <dbReference type="EMBL" id="CAI9264214.1"/>
    </source>
</evidence>